<dbReference type="SUPFAM" id="SSF51717">
    <property type="entry name" value="Dihydropteroate synthetase-like"/>
    <property type="match status" value="1"/>
</dbReference>
<dbReference type="PROSITE" id="PS50972">
    <property type="entry name" value="PTERIN_BINDING"/>
    <property type="match status" value="1"/>
</dbReference>
<dbReference type="GO" id="GO:0046656">
    <property type="term" value="P:folic acid biosynthetic process"/>
    <property type="evidence" value="ECO:0007669"/>
    <property type="project" value="UniProtKB-KW"/>
</dbReference>
<comment type="pathway">
    <text evidence="3">Cofactor biosynthesis; tetrahydrofolate biosynthesis; 7,8-dihydrofolate from 2-amino-4-hydroxy-6-hydroxymethyl-7,8-dihydropteridine diphosphate and 4-aminobenzoate: step 1/2.</text>
</comment>
<dbReference type="AlphaFoldDB" id="A0A6J4JKP5"/>
<dbReference type="InterPro" id="IPR011005">
    <property type="entry name" value="Dihydropteroate_synth-like_sf"/>
</dbReference>
<dbReference type="InterPro" id="IPR000489">
    <property type="entry name" value="Pterin-binding_dom"/>
</dbReference>
<dbReference type="CDD" id="cd00739">
    <property type="entry name" value="DHPS"/>
    <property type="match status" value="1"/>
</dbReference>
<dbReference type="EMBL" id="CADCTQ010000312">
    <property type="protein sequence ID" value="CAA9281012.1"/>
    <property type="molecule type" value="Genomic_DNA"/>
</dbReference>
<accession>A0A6J4JKP5</accession>
<dbReference type="InterPro" id="IPR045031">
    <property type="entry name" value="DHP_synth-like"/>
</dbReference>
<proteinExistence type="predicted"/>
<dbReference type="NCBIfam" id="TIGR01496">
    <property type="entry name" value="DHPS"/>
    <property type="match status" value="1"/>
</dbReference>
<evidence type="ECO:0000256" key="6">
    <source>
        <dbReference type="ARBA" id="ARBA00022723"/>
    </source>
</evidence>
<evidence type="ECO:0000256" key="1">
    <source>
        <dbReference type="ARBA" id="ARBA00000012"/>
    </source>
</evidence>
<dbReference type="PANTHER" id="PTHR20941:SF1">
    <property type="entry name" value="FOLIC ACID SYNTHESIS PROTEIN FOL1"/>
    <property type="match status" value="1"/>
</dbReference>
<feature type="domain" description="Pterin-binding" evidence="9">
    <location>
        <begin position="27"/>
        <end position="279"/>
    </location>
</feature>
<keyword evidence="7" id="KW-0460">Magnesium</keyword>
<dbReference type="GO" id="GO:0004156">
    <property type="term" value="F:dihydropteroate synthase activity"/>
    <property type="evidence" value="ECO:0007669"/>
    <property type="project" value="UniProtKB-EC"/>
</dbReference>
<organism evidence="10">
    <name type="scientific">uncultured Cytophagales bacterium</name>
    <dbReference type="NCBI Taxonomy" id="158755"/>
    <lineage>
        <taxon>Bacteria</taxon>
        <taxon>Pseudomonadati</taxon>
        <taxon>Bacteroidota</taxon>
        <taxon>Sphingobacteriia</taxon>
        <taxon>Sphingobacteriales</taxon>
        <taxon>environmental samples</taxon>
    </lineage>
</organism>
<gene>
    <name evidence="10" type="ORF">AVDCRST_MAG56-3735</name>
</gene>
<name>A0A6J4JKP5_9SPHI</name>
<comment type="cofactor">
    <cofactor evidence="2">
        <name>Mg(2+)</name>
        <dbReference type="ChEBI" id="CHEBI:18420"/>
    </cofactor>
</comment>
<protein>
    <recommendedName>
        <fullName evidence="4">dihydropteroate synthase</fullName>
        <ecNumber evidence="4">2.5.1.15</ecNumber>
    </recommendedName>
</protein>
<dbReference type="GO" id="GO:0046654">
    <property type="term" value="P:tetrahydrofolate biosynthetic process"/>
    <property type="evidence" value="ECO:0007669"/>
    <property type="project" value="TreeGrafter"/>
</dbReference>
<evidence type="ECO:0000256" key="2">
    <source>
        <dbReference type="ARBA" id="ARBA00001946"/>
    </source>
</evidence>
<sequence length="287" mass="30751">MLSPRSDIGTTALTLNVKGKLVHLGRPAVMGILNVTPDSFYAGSRVAQLDEVVRRAGEMLEHGATFLDVGGYSSRPGAEDISPEAETARVVPAVEAVLKAFPEALVSVDTFRAAVARAAVAAGAGMVNDISGGTLDAAMFGTVAALQIPYVLMHLRGTPQTMTSYTQYEDLPGEIFGYFVRKVFALRQLGVNDIVLDPGFGFAKTPEQNYQLLRHWDAFKPLGLPMLAGLSRKSMIYKKLGIPVAEALNGTTVLNTIALTKGAAILRVHDVKEAVQAVRLYGLYRGF</sequence>
<evidence type="ECO:0000313" key="10">
    <source>
        <dbReference type="EMBL" id="CAA9281012.1"/>
    </source>
</evidence>
<dbReference type="Gene3D" id="3.20.20.20">
    <property type="entry name" value="Dihydropteroate synthase-like"/>
    <property type="match status" value="1"/>
</dbReference>
<dbReference type="InterPro" id="IPR006390">
    <property type="entry name" value="DHP_synth_dom"/>
</dbReference>
<comment type="catalytic activity">
    <reaction evidence="1">
        <text>(7,8-dihydropterin-6-yl)methyl diphosphate + 4-aminobenzoate = 7,8-dihydropteroate + diphosphate</text>
        <dbReference type="Rhea" id="RHEA:19949"/>
        <dbReference type="ChEBI" id="CHEBI:17836"/>
        <dbReference type="ChEBI" id="CHEBI:17839"/>
        <dbReference type="ChEBI" id="CHEBI:33019"/>
        <dbReference type="ChEBI" id="CHEBI:72950"/>
        <dbReference type="EC" id="2.5.1.15"/>
    </reaction>
</comment>
<dbReference type="GO" id="GO:0005829">
    <property type="term" value="C:cytosol"/>
    <property type="evidence" value="ECO:0007669"/>
    <property type="project" value="TreeGrafter"/>
</dbReference>
<evidence type="ECO:0000256" key="3">
    <source>
        <dbReference type="ARBA" id="ARBA00004763"/>
    </source>
</evidence>
<evidence type="ECO:0000256" key="8">
    <source>
        <dbReference type="ARBA" id="ARBA00022909"/>
    </source>
</evidence>
<dbReference type="GO" id="GO:0046872">
    <property type="term" value="F:metal ion binding"/>
    <property type="evidence" value="ECO:0007669"/>
    <property type="project" value="UniProtKB-KW"/>
</dbReference>
<reference evidence="10" key="1">
    <citation type="submission" date="2020-02" db="EMBL/GenBank/DDBJ databases">
        <authorList>
            <person name="Meier V. D."/>
        </authorList>
    </citation>
    <scope>NUCLEOTIDE SEQUENCE</scope>
    <source>
        <strain evidence="10">AVDCRST_MAG56</strain>
    </source>
</reference>
<keyword evidence="5 10" id="KW-0808">Transferase</keyword>
<evidence type="ECO:0000256" key="5">
    <source>
        <dbReference type="ARBA" id="ARBA00022679"/>
    </source>
</evidence>
<evidence type="ECO:0000256" key="7">
    <source>
        <dbReference type="ARBA" id="ARBA00022842"/>
    </source>
</evidence>
<keyword evidence="6" id="KW-0479">Metal-binding</keyword>
<dbReference type="PANTHER" id="PTHR20941">
    <property type="entry name" value="FOLATE SYNTHESIS PROTEINS"/>
    <property type="match status" value="1"/>
</dbReference>
<dbReference type="Pfam" id="PF00809">
    <property type="entry name" value="Pterin_bind"/>
    <property type="match status" value="1"/>
</dbReference>
<keyword evidence="8" id="KW-0289">Folate biosynthesis</keyword>
<evidence type="ECO:0000256" key="4">
    <source>
        <dbReference type="ARBA" id="ARBA00012458"/>
    </source>
</evidence>
<dbReference type="EC" id="2.5.1.15" evidence="4"/>
<evidence type="ECO:0000259" key="9">
    <source>
        <dbReference type="PROSITE" id="PS50972"/>
    </source>
</evidence>